<dbReference type="Gene3D" id="1.10.30.10">
    <property type="entry name" value="High mobility group box domain"/>
    <property type="match status" value="1"/>
</dbReference>
<protein>
    <submittedName>
        <fullName evidence="8">TOX high mobility group box family member 4-B</fullName>
    </submittedName>
</protein>
<sequence length="283" mass="31634">MNQFHTPSFGDEVFEMNTETTAVSAEPLHQSASRRMLSLDHSTLNGDVEHDRDHIVYESSTNHLDTYGTASNVITQPQHTLGQASTLLATQQQPQQTISAGAPVKPLAPYALFFRDTVKAIKQSNPACSLEEISAIVNTMWDALDDTQKNRYSQMYEEEKREYSRQLRDYRQQISEADLQTNPIGHIPKSTTESQAIVTTPTQTIVVTNPAEAPKVAEPTAPPEQIQLLTEAAAVQKCTREQCNKPAIINPDWEDEYCSNECVVIHCRNVFSEWARSLKSSPS</sequence>
<evidence type="ECO:0000313" key="7">
    <source>
        <dbReference type="Proteomes" id="UP000504634"/>
    </source>
</evidence>
<dbReference type="InterPro" id="IPR051365">
    <property type="entry name" value="TOX_HMG-box_domain"/>
</dbReference>
<dbReference type="Proteomes" id="UP000504634">
    <property type="component" value="Unplaced"/>
</dbReference>
<evidence type="ECO:0000256" key="2">
    <source>
        <dbReference type="ARBA" id="ARBA00023125"/>
    </source>
</evidence>
<dbReference type="PANTHER" id="PTHR45781">
    <property type="entry name" value="AGAP000281-PA"/>
    <property type="match status" value="1"/>
</dbReference>
<keyword evidence="7" id="KW-1185">Reference proteome</keyword>
<dbReference type="Pfam" id="PF00505">
    <property type="entry name" value="HMG_box"/>
    <property type="match status" value="1"/>
</dbReference>
<dbReference type="GO" id="GO:0006357">
    <property type="term" value="P:regulation of transcription by RNA polymerase II"/>
    <property type="evidence" value="ECO:0007669"/>
    <property type="project" value="TreeGrafter"/>
</dbReference>
<gene>
    <name evidence="8" type="primary">LOC115628397</name>
</gene>
<dbReference type="OrthoDB" id="10027956at2759"/>
<dbReference type="GO" id="GO:0031490">
    <property type="term" value="F:chromatin DNA binding"/>
    <property type="evidence" value="ECO:0007669"/>
    <property type="project" value="TreeGrafter"/>
</dbReference>
<feature type="DNA-binding region" description="HMG box" evidence="4">
    <location>
        <begin position="103"/>
        <end position="171"/>
    </location>
</feature>
<dbReference type="InterPro" id="IPR009071">
    <property type="entry name" value="HMG_box_dom"/>
</dbReference>
<keyword evidence="5" id="KW-0175">Coiled coil</keyword>
<evidence type="ECO:0000256" key="3">
    <source>
        <dbReference type="ARBA" id="ARBA00023242"/>
    </source>
</evidence>
<accession>A0A6J2TUX5</accession>
<dbReference type="SMART" id="SM00398">
    <property type="entry name" value="HMG"/>
    <property type="match status" value="1"/>
</dbReference>
<evidence type="ECO:0000259" key="6">
    <source>
        <dbReference type="PROSITE" id="PS50118"/>
    </source>
</evidence>
<name>A0A6J2TUX5_DROLE</name>
<proteinExistence type="predicted"/>
<dbReference type="PROSITE" id="PS50118">
    <property type="entry name" value="HMG_BOX_2"/>
    <property type="match status" value="1"/>
</dbReference>
<evidence type="ECO:0000313" key="8">
    <source>
        <dbReference type="RefSeq" id="XP_030380346.1"/>
    </source>
</evidence>
<evidence type="ECO:0000256" key="4">
    <source>
        <dbReference type="PROSITE-ProRule" id="PRU00267"/>
    </source>
</evidence>
<dbReference type="GeneID" id="115628397"/>
<keyword evidence="3 4" id="KW-0539">Nucleus</keyword>
<reference evidence="8" key="1">
    <citation type="submission" date="2025-08" db="UniProtKB">
        <authorList>
            <consortium name="RefSeq"/>
        </authorList>
    </citation>
    <scope>IDENTIFICATION</scope>
    <source>
        <strain evidence="8">11010-0011.00</strain>
        <tissue evidence="8">Whole body</tissue>
    </source>
</reference>
<keyword evidence="2 4" id="KW-0238">DNA-binding</keyword>
<dbReference type="SUPFAM" id="SSF47095">
    <property type="entry name" value="HMG-box"/>
    <property type="match status" value="1"/>
</dbReference>
<comment type="subcellular location">
    <subcellularLocation>
        <location evidence="1">Nucleus</location>
    </subcellularLocation>
</comment>
<feature type="coiled-coil region" evidence="5">
    <location>
        <begin position="153"/>
        <end position="180"/>
    </location>
</feature>
<evidence type="ECO:0000256" key="1">
    <source>
        <dbReference type="ARBA" id="ARBA00004123"/>
    </source>
</evidence>
<feature type="domain" description="HMG box" evidence="6">
    <location>
        <begin position="103"/>
        <end position="171"/>
    </location>
</feature>
<dbReference type="RefSeq" id="XP_030380346.1">
    <property type="nucleotide sequence ID" value="XM_030524486.1"/>
</dbReference>
<dbReference type="GO" id="GO:0005634">
    <property type="term" value="C:nucleus"/>
    <property type="evidence" value="ECO:0007669"/>
    <property type="project" value="UniProtKB-SubCell"/>
</dbReference>
<dbReference type="PANTHER" id="PTHR45781:SF1">
    <property type="entry name" value="HMG BOX DOMAIN-CONTAINING PROTEIN"/>
    <property type="match status" value="1"/>
</dbReference>
<dbReference type="InterPro" id="IPR036910">
    <property type="entry name" value="HMG_box_dom_sf"/>
</dbReference>
<evidence type="ECO:0000256" key="5">
    <source>
        <dbReference type="SAM" id="Coils"/>
    </source>
</evidence>
<organism evidence="7 8">
    <name type="scientific">Drosophila lebanonensis</name>
    <name type="common">Fruit fly</name>
    <name type="synonym">Scaptodrosophila lebanonensis</name>
    <dbReference type="NCBI Taxonomy" id="7225"/>
    <lineage>
        <taxon>Eukaryota</taxon>
        <taxon>Metazoa</taxon>
        <taxon>Ecdysozoa</taxon>
        <taxon>Arthropoda</taxon>
        <taxon>Hexapoda</taxon>
        <taxon>Insecta</taxon>
        <taxon>Pterygota</taxon>
        <taxon>Neoptera</taxon>
        <taxon>Endopterygota</taxon>
        <taxon>Diptera</taxon>
        <taxon>Brachycera</taxon>
        <taxon>Muscomorpha</taxon>
        <taxon>Ephydroidea</taxon>
        <taxon>Drosophilidae</taxon>
        <taxon>Scaptodrosophila</taxon>
    </lineage>
</organism>
<dbReference type="AlphaFoldDB" id="A0A6J2TUX5"/>